<evidence type="ECO:0000313" key="4">
    <source>
        <dbReference type="EMBL" id="PFG34555.1"/>
    </source>
</evidence>
<evidence type="ECO:0000256" key="2">
    <source>
        <dbReference type="SAM" id="SignalP"/>
    </source>
</evidence>
<feature type="compositionally biased region" description="Low complexity" evidence="1">
    <location>
        <begin position="67"/>
        <end position="79"/>
    </location>
</feature>
<dbReference type="Pfam" id="PF00188">
    <property type="entry name" value="CAP"/>
    <property type="match status" value="1"/>
</dbReference>
<dbReference type="OrthoDB" id="68195at2"/>
<evidence type="ECO:0000259" key="3">
    <source>
        <dbReference type="Pfam" id="PF00188"/>
    </source>
</evidence>
<protein>
    <submittedName>
        <fullName evidence="4">Uncharacterized protein YkwD</fullName>
    </submittedName>
</protein>
<feature type="region of interest" description="Disordered" evidence="1">
    <location>
        <begin position="35"/>
        <end position="119"/>
    </location>
</feature>
<sequence length="259" mass="25763">MKSTIAVATSVLVLTLLSAGSAATSAEAPALEVALERAHASSPDPARHDSQVATAAPAPVDPPPAVEAPAVPVEATLAPAPVPAPEPENVPQPVPQPVPAPEPPEAPAPAPEAPPAPVSEPVAAAATVAIASGAPNSAGTQALFSALNSSRAAAGLPALAYNDSLAAVAQSWSANMAATGAMVHNPSVSTQIPAGWRALAENIAYAGGYADLAGTIHTNWMNSPGHRKNILGSTYTDVGIGYHVDAAGTAWATQVFARY</sequence>
<feature type="domain" description="SCP" evidence="3">
    <location>
        <begin position="145"/>
        <end position="256"/>
    </location>
</feature>
<dbReference type="AlphaFoldDB" id="A0A2A9E8C2"/>
<dbReference type="InterPro" id="IPR014044">
    <property type="entry name" value="CAP_dom"/>
</dbReference>
<name>A0A2A9E8C2_9MICO</name>
<evidence type="ECO:0000256" key="1">
    <source>
        <dbReference type="SAM" id="MobiDB-lite"/>
    </source>
</evidence>
<proteinExistence type="predicted"/>
<feature type="compositionally biased region" description="Basic and acidic residues" evidence="1">
    <location>
        <begin position="35"/>
        <end position="50"/>
    </location>
</feature>
<dbReference type="SUPFAM" id="SSF55797">
    <property type="entry name" value="PR-1-like"/>
    <property type="match status" value="1"/>
</dbReference>
<dbReference type="CDD" id="cd05379">
    <property type="entry name" value="CAP_bacterial"/>
    <property type="match status" value="1"/>
</dbReference>
<dbReference type="Gene3D" id="3.40.33.10">
    <property type="entry name" value="CAP"/>
    <property type="match status" value="1"/>
</dbReference>
<accession>A0A2A9E8C2</accession>
<dbReference type="Proteomes" id="UP000225548">
    <property type="component" value="Unassembled WGS sequence"/>
</dbReference>
<evidence type="ECO:0000313" key="5">
    <source>
        <dbReference type="Proteomes" id="UP000225548"/>
    </source>
</evidence>
<organism evidence="4 5">
    <name type="scientific">Sanguibacter antarcticus</name>
    <dbReference type="NCBI Taxonomy" id="372484"/>
    <lineage>
        <taxon>Bacteria</taxon>
        <taxon>Bacillati</taxon>
        <taxon>Actinomycetota</taxon>
        <taxon>Actinomycetes</taxon>
        <taxon>Micrococcales</taxon>
        <taxon>Sanguibacteraceae</taxon>
        <taxon>Sanguibacter</taxon>
    </lineage>
</organism>
<feature type="signal peptide" evidence="2">
    <location>
        <begin position="1"/>
        <end position="22"/>
    </location>
</feature>
<dbReference type="PANTHER" id="PTHR31157">
    <property type="entry name" value="SCP DOMAIN-CONTAINING PROTEIN"/>
    <property type="match status" value="1"/>
</dbReference>
<dbReference type="InterPro" id="IPR035940">
    <property type="entry name" value="CAP_sf"/>
</dbReference>
<keyword evidence="2" id="KW-0732">Signal</keyword>
<reference evidence="4 5" key="1">
    <citation type="submission" date="2017-10" db="EMBL/GenBank/DDBJ databases">
        <title>Sequencing the genomes of 1000 actinobacteria strains.</title>
        <authorList>
            <person name="Klenk H.-P."/>
        </authorList>
    </citation>
    <scope>NUCLEOTIDE SEQUENCE [LARGE SCALE GENOMIC DNA]</scope>
    <source>
        <strain evidence="4 5">DSM 18966</strain>
    </source>
</reference>
<dbReference type="RefSeq" id="WP_098455571.1">
    <property type="nucleotide sequence ID" value="NZ_PDJG01000001.1"/>
</dbReference>
<comment type="caution">
    <text evidence="4">The sequence shown here is derived from an EMBL/GenBank/DDBJ whole genome shotgun (WGS) entry which is preliminary data.</text>
</comment>
<gene>
    <name evidence="4" type="ORF">ATL42_2471</name>
</gene>
<keyword evidence="5" id="KW-1185">Reference proteome</keyword>
<feature type="chain" id="PRO_5013309907" evidence="2">
    <location>
        <begin position="23"/>
        <end position="259"/>
    </location>
</feature>
<dbReference type="PANTHER" id="PTHR31157:SF1">
    <property type="entry name" value="SCP DOMAIN-CONTAINING PROTEIN"/>
    <property type="match status" value="1"/>
</dbReference>
<dbReference type="EMBL" id="PDJG01000001">
    <property type="protein sequence ID" value="PFG34555.1"/>
    <property type="molecule type" value="Genomic_DNA"/>
</dbReference>
<feature type="compositionally biased region" description="Pro residues" evidence="1">
    <location>
        <begin position="80"/>
        <end position="118"/>
    </location>
</feature>